<accession>M6YBY8</accession>
<comment type="caution">
    <text evidence="1">The sequence shown here is derived from an EMBL/GenBank/DDBJ whole genome shotgun (WGS) entry which is preliminary data.</text>
</comment>
<name>M6YBY8_9LEPT</name>
<dbReference type="AlphaFoldDB" id="M6YBY8"/>
<gene>
    <name evidence="1" type="ORF">LEP1GSC024_3018</name>
</gene>
<proteinExistence type="predicted"/>
<evidence type="ECO:0000313" key="1">
    <source>
        <dbReference type="EMBL" id="EMO91280.1"/>
    </source>
</evidence>
<evidence type="ECO:0000313" key="2">
    <source>
        <dbReference type="Proteomes" id="UP000012138"/>
    </source>
</evidence>
<sequence>MFKLNVITRRFPIKIYILSIFEINNILNIDKFFYKKLILELLKNEFFIYFYFMETVNSSSFVNLDCRIVQQLY</sequence>
<dbReference type="EMBL" id="AKXB02000008">
    <property type="protein sequence ID" value="EMO91280.1"/>
    <property type="molecule type" value="Genomic_DNA"/>
</dbReference>
<dbReference type="Proteomes" id="UP000012138">
    <property type="component" value="Unassembled WGS sequence"/>
</dbReference>
<reference evidence="1 2" key="1">
    <citation type="submission" date="2013-01" db="EMBL/GenBank/DDBJ databases">
        <authorList>
            <person name="Harkins D.M."/>
            <person name="Durkin A.S."/>
            <person name="Brinkac L.M."/>
            <person name="Haft D.H."/>
            <person name="Selengut J.D."/>
            <person name="Sanka R."/>
            <person name="DePew J."/>
            <person name="Purushe J."/>
            <person name="Whelen A.C."/>
            <person name="Vinetz J.M."/>
            <person name="Sutton G.G."/>
            <person name="Nierman W.C."/>
            <person name="Fouts D.E."/>
        </authorList>
    </citation>
    <scope>NUCLEOTIDE SEQUENCE [LARGE SCALE GENOMIC DNA]</scope>
    <source>
        <strain evidence="1 2">2001034031</strain>
    </source>
</reference>
<organism evidence="1 2">
    <name type="scientific">Leptospira noguchii str. 2001034031</name>
    <dbReference type="NCBI Taxonomy" id="1193053"/>
    <lineage>
        <taxon>Bacteria</taxon>
        <taxon>Pseudomonadati</taxon>
        <taxon>Spirochaetota</taxon>
        <taxon>Spirochaetia</taxon>
        <taxon>Leptospirales</taxon>
        <taxon>Leptospiraceae</taxon>
        <taxon>Leptospira</taxon>
    </lineage>
</organism>
<protein>
    <submittedName>
        <fullName evidence="1">Uncharacterized protein</fullName>
    </submittedName>
</protein>